<dbReference type="FunFam" id="3.40.710.10:FF:000008">
    <property type="entry name" value="Glutaminase, isoform E"/>
    <property type="match status" value="1"/>
</dbReference>
<dbReference type="EMBL" id="GEDC01010231">
    <property type="protein sequence ID" value="JAS27067.1"/>
    <property type="molecule type" value="Transcribed_RNA"/>
</dbReference>
<dbReference type="Gene3D" id="3.40.710.10">
    <property type="entry name" value="DD-peptidase/beta-lactamase superfamily"/>
    <property type="match status" value="1"/>
</dbReference>
<comment type="subunit">
    <text evidence="2">Homotetramer.</text>
</comment>
<dbReference type="PROSITE" id="PS50297">
    <property type="entry name" value="ANK_REP_REGION"/>
    <property type="match status" value="1"/>
</dbReference>
<sequence length="636" mass="71403">MKTKMIPTLGKQLFKNELGKLSAQPVLNKLSNFSKNLGSIEQQWRENNRAGLHISAVSHLKRQNNNLKSITGTEFLKNVLTDIDCSIDSPTSDVIKSTEDIWFNMFKEENSDMINIGKFLAALQVTGLKKTDPRLSDFMDGLKEIHRKSAIEGSSPDTLQLGREEFKNVISTNLVLISRALRHHFVIPDFNSFTKIIEDIYWKCQKNNDGKVAGYIPQLARMSPDYWAVSICTTDGQRFSIGDVNIPFTLQSCSKALTYAIALEQLGQQVVHQYVGHEPSGRNFNELVLDHNKKPHNPMINAGAILVCSLLKTLVHPDMTQAEKFDFTMDYFKRLAGGEHLGFNNAVFLSEREAADRNYALGFYMREHNCYPDKTNLKECIDFYFQCCSMEANCDSMSVIAATLANGGICPITEDKVLRPDSIRDVLSLMHSCGMYDYSGQFAFKVGLPAKSGVCGGMLIVIPNVMGICTWSPPLDQMGNSCRGVQFCEEMVRVFNFHRFDSPKHATNKKDPQKHKYETKGLSIVNLLFAAARGDLAALRRLRLSGMDMTLADYDGRTALHLAAAEGHLHCVAFLLEQCGVPVHSKDRWGNSALDEAQTFGLNEIVEFLQNWERDHDVDSKTPEEKTVEQDVILQS</sequence>
<feature type="repeat" description="ANK" evidence="9">
    <location>
        <begin position="555"/>
        <end position="588"/>
    </location>
</feature>
<evidence type="ECO:0000259" key="11">
    <source>
        <dbReference type="Pfam" id="PF17959"/>
    </source>
</evidence>
<dbReference type="Pfam" id="PF17959">
    <property type="entry name" value="EF-hand_14"/>
    <property type="match status" value="1"/>
</dbReference>
<dbReference type="SUPFAM" id="SSF48403">
    <property type="entry name" value="Ankyrin repeat"/>
    <property type="match status" value="1"/>
</dbReference>
<evidence type="ECO:0000256" key="1">
    <source>
        <dbReference type="ARBA" id="ARBA00011076"/>
    </source>
</evidence>
<evidence type="ECO:0000256" key="2">
    <source>
        <dbReference type="ARBA" id="ARBA00011881"/>
    </source>
</evidence>
<dbReference type="InterPro" id="IPR012338">
    <property type="entry name" value="Beta-lactam/transpept-like"/>
</dbReference>
<feature type="compositionally biased region" description="Basic and acidic residues" evidence="10">
    <location>
        <begin position="616"/>
        <end position="629"/>
    </location>
</feature>
<dbReference type="GO" id="GO:0004359">
    <property type="term" value="F:glutaminase activity"/>
    <property type="evidence" value="ECO:0007669"/>
    <property type="project" value="UniProtKB-EC"/>
</dbReference>
<dbReference type="Gene3D" id="1.10.238.210">
    <property type="match status" value="1"/>
</dbReference>
<evidence type="ECO:0000313" key="12">
    <source>
        <dbReference type="EMBL" id="JAS27067.1"/>
    </source>
</evidence>
<dbReference type="InterPro" id="IPR002110">
    <property type="entry name" value="Ankyrin_rpt"/>
</dbReference>
<dbReference type="GO" id="GO:0006537">
    <property type="term" value="P:glutamate biosynthetic process"/>
    <property type="evidence" value="ECO:0007669"/>
    <property type="project" value="TreeGrafter"/>
</dbReference>
<dbReference type="FunFam" id="1.25.40.20:FF:000069">
    <property type="entry name" value="Glutaminase, isoform E"/>
    <property type="match status" value="1"/>
</dbReference>
<dbReference type="InterPro" id="IPR015868">
    <property type="entry name" value="Glutaminase"/>
</dbReference>
<evidence type="ECO:0000256" key="6">
    <source>
        <dbReference type="ARBA" id="ARBA00023043"/>
    </source>
</evidence>
<keyword evidence="5" id="KW-0378">Hydrolase</keyword>
<feature type="domain" description="Glutaminase EF-hand" evidence="11">
    <location>
        <begin position="99"/>
        <end position="188"/>
    </location>
</feature>
<comment type="catalytic activity">
    <reaction evidence="7">
        <text>L-glutamine + H2O = L-glutamate + NH4(+)</text>
        <dbReference type="Rhea" id="RHEA:15889"/>
        <dbReference type="ChEBI" id="CHEBI:15377"/>
        <dbReference type="ChEBI" id="CHEBI:28938"/>
        <dbReference type="ChEBI" id="CHEBI:29985"/>
        <dbReference type="ChEBI" id="CHEBI:58359"/>
        <dbReference type="EC" id="3.5.1.2"/>
    </reaction>
</comment>
<dbReference type="HAMAP" id="MF_00313">
    <property type="entry name" value="Glutaminase"/>
    <property type="match status" value="1"/>
</dbReference>
<dbReference type="Pfam" id="PF12796">
    <property type="entry name" value="Ank_2"/>
    <property type="match status" value="1"/>
</dbReference>
<accession>A0A1B6DN40</accession>
<dbReference type="InterPro" id="IPR041541">
    <property type="entry name" value="Glutaminase_EF-hand"/>
</dbReference>
<evidence type="ECO:0000256" key="3">
    <source>
        <dbReference type="ARBA" id="ARBA00012918"/>
    </source>
</evidence>
<gene>
    <name evidence="12" type="ORF">g.8074</name>
</gene>
<dbReference type="PANTHER" id="PTHR12544">
    <property type="entry name" value="GLUTAMINASE"/>
    <property type="match status" value="1"/>
</dbReference>
<dbReference type="AlphaFoldDB" id="A0A1B6DN40"/>
<keyword evidence="4" id="KW-0677">Repeat</keyword>
<dbReference type="Gene3D" id="1.25.40.20">
    <property type="entry name" value="Ankyrin repeat-containing domain"/>
    <property type="match status" value="1"/>
</dbReference>
<evidence type="ECO:0000256" key="7">
    <source>
        <dbReference type="ARBA" id="ARBA00049534"/>
    </source>
</evidence>
<evidence type="ECO:0000256" key="8">
    <source>
        <dbReference type="ARBA" id="ARBA00077251"/>
    </source>
</evidence>
<evidence type="ECO:0000256" key="5">
    <source>
        <dbReference type="ARBA" id="ARBA00022801"/>
    </source>
</evidence>
<dbReference type="GO" id="GO:0006543">
    <property type="term" value="P:L-glutamine catabolic process"/>
    <property type="evidence" value="ECO:0007669"/>
    <property type="project" value="TreeGrafter"/>
</dbReference>
<dbReference type="Pfam" id="PF04960">
    <property type="entry name" value="Glutaminase"/>
    <property type="match status" value="1"/>
</dbReference>
<organism evidence="12">
    <name type="scientific">Clastoptera arizonana</name>
    <name type="common">Arizona spittle bug</name>
    <dbReference type="NCBI Taxonomy" id="38151"/>
    <lineage>
        <taxon>Eukaryota</taxon>
        <taxon>Metazoa</taxon>
        <taxon>Ecdysozoa</taxon>
        <taxon>Arthropoda</taxon>
        <taxon>Hexapoda</taxon>
        <taxon>Insecta</taxon>
        <taxon>Pterygota</taxon>
        <taxon>Neoptera</taxon>
        <taxon>Paraneoptera</taxon>
        <taxon>Hemiptera</taxon>
        <taxon>Auchenorrhyncha</taxon>
        <taxon>Cercopoidea</taxon>
        <taxon>Clastopteridae</taxon>
        <taxon>Clastoptera</taxon>
    </lineage>
</organism>
<protein>
    <recommendedName>
        <fullName evidence="3">glutaminase</fullName>
        <ecNumber evidence="3">3.5.1.2</ecNumber>
    </recommendedName>
    <alternativeName>
        <fullName evidence="8">L-glutamine amidohydrolase</fullName>
    </alternativeName>
</protein>
<feature type="region of interest" description="Disordered" evidence="10">
    <location>
        <begin position="616"/>
        <end position="636"/>
    </location>
</feature>
<dbReference type="EC" id="3.5.1.2" evidence="3"/>
<evidence type="ECO:0000256" key="4">
    <source>
        <dbReference type="ARBA" id="ARBA00022737"/>
    </source>
</evidence>
<dbReference type="SMART" id="SM00248">
    <property type="entry name" value="ANK"/>
    <property type="match status" value="1"/>
</dbReference>
<name>A0A1B6DN40_9HEMI</name>
<reference evidence="12" key="1">
    <citation type="submission" date="2015-12" db="EMBL/GenBank/DDBJ databases">
        <title>De novo transcriptome assembly of four potential Pierce s Disease insect vectors from Arizona vineyards.</title>
        <authorList>
            <person name="Tassone E.E."/>
        </authorList>
    </citation>
    <scope>NUCLEOTIDE SEQUENCE</scope>
</reference>
<dbReference type="PANTHER" id="PTHR12544:SF29">
    <property type="entry name" value="GLUTAMINASE"/>
    <property type="match status" value="1"/>
</dbReference>
<dbReference type="InterPro" id="IPR036770">
    <property type="entry name" value="Ankyrin_rpt-contain_sf"/>
</dbReference>
<keyword evidence="6 9" id="KW-0040">ANK repeat</keyword>
<evidence type="ECO:0000256" key="9">
    <source>
        <dbReference type="PROSITE-ProRule" id="PRU00023"/>
    </source>
</evidence>
<comment type="similarity">
    <text evidence="1">Belongs to the glutaminase family.</text>
</comment>
<dbReference type="SUPFAM" id="SSF56601">
    <property type="entry name" value="beta-lactamase/transpeptidase-like"/>
    <property type="match status" value="1"/>
</dbReference>
<dbReference type="PROSITE" id="PS50088">
    <property type="entry name" value="ANK_REPEAT"/>
    <property type="match status" value="1"/>
</dbReference>
<proteinExistence type="inferred from homology"/>
<evidence type="ECO:0000256" key="10">
    <source>
        <dbReference type="SAM" id="MobiDB-lite"/>
    </source>
</evidence>
<dbReference type="NCBIfam" id="TIGR03814">
    <property type="entry name" value="Gln_ase"/>
    <property type="match status" value="1"/>
</dbReference>